<dbReference type="InterPro" id="IPR006096">
    <property type="entry name" value="Glu/Leu/Phe/Val/Trp_DH_C"/>
</dbReference>
<keyword evidence="12" id="KW-1185">Reference proteome</keyword>
<dbReference type="InterPro" id="IPR046346">
    <property type="entry name" value="Aminoacid_DH-like_N_sf"/>
</dbReference>
<dbReference type="Gene3D" id="3.40.50.720">
    <property type="entry name" value="NAD(P)-binding Rossmann-like Domain"/>
    <property type="match status" value="1"/>
</dbReference>
<dbReference type="Pfam" id="PF00208">
    <property type="entry name" value="ELFV_dehydrog"/>
    <property type="match status" value="1"/>
</dbReference>
<dbReference type="PANTHER" id="PTHR11606:SF13">
    <property type="entry name" value="GLUTAMATE DEHYDROGENASE 1, MITOCHONDRIAL"/>
    <property type="match status" value="1"/>
</dbReference>
<dbReference type="PRINTS" id="PR00082">
    <property type="entry name" value="GLFDHDRGNASE"/>
</dbReference>
<dbReference type="SMART" id="SM00839">
    <property type="entry name" value="ELFV_dehydrog"/>
    <property type="match status" value="1"/>
</dbReference>
<dbReference type="SUPFAM" id="SSF53223">
    <property type="entry name" value="Aminoacid dehydrogenase-like, N-terminal domain"/>
    <property type="match status" value="1"/>
</dbReference>
<feature type="binding site" evidence="7">
    <location>
        <position position="91"/>
    </location>
    <ligand>
        <name>substrate</name>
    </ligand>
</feature>
<dbReference type="InterPro" id="IPR006095">
    <property type="entry name" value="Glu/Leu/Phe/Val/Trp_DH"/>
</dbReference>
<feature type="binding site" evidence="7">
    <location>
        <position position="187"/>
    </location>
    <ligand>
        <name>NAD(+)</name>
        <dbReference type="ChEBI" id="CHEBI:57540"/>
    </ligand>
</feature>
<dbReference type="InterPro" id="IPR033524">
    <property type="entry name" value="Glu/Leu/Phe/Val_DH_AS"/>
</dbReference>
<evidence type="ECO:0000256" key="9">
    <source>
        <dbReference type="RuleBase" id="RU004417"/>
    </source>
</evidence>
<proteinExistence type="inferred from homology"/>
<dbReference type="Pfam" id="PF02812">
    <property type="entry name" value="ELFV_dehydrog_N"/>
    <property type="match status" value="1"/>
</dbReference>
<dbReference type="GO" id="GO:0006538">
    <property type="term" value="P:L-glutamate catabolic process"/>
    <property type="evidence" value="ECO:0007669"/>
    <property type="project" value="TreeGrafter"/>
</dbReference>
<comment type="function">
    <text evidence="1">Catalyzes the reversible oxidative deamination of glutamate to alpha-ketoglutarate and ammonia.</text>
</comment>
<dbReference type="InterPro" id="IPR006097">
    <property type="entry name" value="Glu/Leu/Phe/Val/Trp_DH_dimer"/>
</dbReference>
<name>A0A1H7I6U0_9GAMM</name>
<dbReference type="PANTHER" id="PTHR11606">
    <property type="entry name" value="GLUTAMATE DEHYDROGENASE"/>
    <property type="match status" value="1"/>
</dbReference>
<evidence type="ECO:0000256" key="6">
    <source>
        <dbReference type="PIRSR" id="PIRSR000185-1"/>
    </source>
</evidence>
<dbReference type="Gene3D" id="3.40.50.10860">
    <property type="entry name" value="Leucine Dehydrogenase, chain A, domain 1"/>
    <property type="match status" value="1"/>
</dbReference>
<comment type="catalytic activity">
    <reaction evidence="4">
        <text>L-glutamate + NADP(+) + H2O = 2-oxoglutarate + NH4(+) + NADPH + H(+)</text>
        <dbReference type="Rhea" id="RHEA:11612"/>
        <dbReference type="ChEBI" id="CHEBI:15377"/>
        <dbReference type="ChEBI" id="CHEBI:15378"/>
        <dbReference type="ChEBI" id="CHEBI:16810"/>
        <dbReference type="ChEBI" id="CHEBI:28938"/>
        <dbReference type="ChEBI" id="CHEBI:29985"/>
        <dbReference type="ChEBI" id="CHEBI:57783"/>
        <dbReference type="ChEBI" id="CHEBI:58349"/>
        <dbReference type="EC" id="1.4.1.4"/>
    </reaction>
</comment>
<accession>A0A1H7I6U0</accession>
<feature type="domain" description="Glutamate/phenylalanine/leucine/valine/L-tryptophan dehydrogenase C-terminal" evidence="10">
    <location>
        <begin position="180"/>
        <end position="420"/>
    </location>
</feature>
<feature type="binding site" evidence="7">
    <location>
        <position position="67"/>
    </location>
    <ligand>
        <name>substrate</name>
    </ligand>
</feature>
<dbReference type="CDD" id="cd01076">
    <property type="entry name" value="NAD_bind_1_Glu_DH"/>
    <property type="match status" value="1"/>
</dbReference>
<dbReference type="InterPro" id="IPR014362">
    <property type="entry name" value="Glu_DH"/>
</dbReference>
<organism evidence="11 12">
    <name type="scientific">Colwellia chukchiensis</name>
    <dbReference type="NCBI Taxonomy" id="641665"/>
    <lineage>
        <taxon>Bacteria</taxon>
        <taxon>Pseudomonadati</taxon>
        <taxon>Pseudomonadota</taxon>
        <taxon>Gammaproteobacteria</taxon>
        <taxon>Alteromonadales</taxon>
        <taxon>Colwelliaceae</taxon>
        <taxon>Colwellia</taxon>
    </lineage>
</organism>
<evidence type="ECO:0000256" key="3">
    <source>
        <dbReference type="ARBA" id="ARBA00023002"/>
    </source>
</evidence>
<evidence type="ECO:0000313" key="11">
    <source>
        <dbReference type="EMBL" id="SEK56285.1"/>
    </source>
</evidence>
<keyword evidence="7" id="KW-0547">Nucleotide-binding</keyword>
<protein>
    <recommendedName>
        <fullName evidence="5">Glutamate dehydrogenase</fullName>
    </recommendedName>
</protein>
<keyword evidence="7" id="KW-0520">NAD</keyword>
<dbReference type="PROSITE" id="PS00074">
    <property type="entry name" value="GLFV_DEHYDROGENASE"/>
    <property type="match status" value="1"/>
</dbReference>
<evidence type="ECO:0000256" key="1">
    <source>
        <dbReference type="ARBA" id="ARBA00003868"/>
    </source>
</evidence>
<comment type="similarity">
    <text evidence="2 5 9">Belongs to the Glu/Leu/Phe/Val dehydrogenases family.</text>
</comment>
<dbReference type="GO" id="GO:0004354">
    <property type="term" value="F:glutamate dehydrogenase (NADP+) activity"/>
    <property type="evidence" value="ECO:0007669"/>
    <property type="project" value="UniProtKB-EC"/>
</dbReference>
<evidence type="ECO:0000256" key="5">
    <source>
        <dbReference type="PIRNR" id="PIRNR000185"/>
    </source>
</evidence>
<feature type="active site" description="Proton donor" evidence="6">
    <location>
        <position position="103"/>
    </location>
</feature>
<dbReference type="FunFam" id="3.40.50.10860:FF:000003">
    <property type="entry name" value="Glutamate dehydrogenase"/>
    <property type="match status" value="1"/>
</dbReference>
<sequence length="427" mass="47412">MTTLFEDAQSRLTEVMKYITLSDDVISRMKFPKRTLIVSIPVRMDDGRLRVFKGYRVQFDDTRGPTKGGIRYHPSVNLDEVTSLSFWMTIKCAVVGLPFGGAKGGIEVDPKELSLLELERLSRGYIRAIADIIGPKRDIPAPDVYTNATIMGWMADEYNQIMREQLPAVITGKPIHLNGSLGREAATGRGALFVLLQWAKFKNLIPEQTTIAVQGFGNAGFHFAKLATQAGFKIIALSDSKGGIISNDSLDPQLIMNHKQTEKTLKAMLYCEGTVCEEAEFETISNEQLLELNVDILVLAALENQITEHNAANIKAKHILEIANGPINAAADELLNQRGVSVLPDVLVNAGGVTVSYFEWVQNRAGFYWEESEINHRLQNVMDKEAVNIFNLAQKNNTSLRTAAYLHGINRISGAMTEHGTHEHFQK</sequence>
<evidence type="ECO:0000313" key="12">
    <source>
        <dbReference type="Proteomes" id="UP000199297"/>
    </source>
</evidence>
<dbReference type="PIRSF" id="PIRSF000185">
    <property type="entry name" value="Glu_DH"/>
    <property type="match status" value="1"/>
</dbReference>
<dbReference type="AlphaFoldDB" id="A0A1H7I6U0"/>
<reference evidence="12" key="1">
    <citation type="submission" date="2016-10" db="EMBL/GenBank/DDBJ databases">
        <authorList>
            <person name="Varghese N."/>
            <person name="Submissions S."/>
        </authorList>
    </citation>
    <scope>NUCLEOTIDE SEQUENCE [LARGE SCALE GENOMIC DNA]</scope>
    <source>
        <strain evidence="12">CGMCC 1.9127</strain>
    </source>
</reference>
<dbReference type="GO" id="GO:0000166">
    <property type="term" value="F:nucleotide binding"/>
    <property type="evidence" value="ECO:0007669"/>
    <property type="project" value="UniProtKB-KW"/>
</dbReference>
<dbReference type="GO" id="GO:0004352">
    <property type="term" value="F:glutamate dehydrogenase (NAD+) activity"/>
    <property type="evidence" value="ECO:0007669"/>
    <property type="project" value="TreeGrafter"/>
</dbReference>
<evidence type="ECO:0000256" key="2">
    <source>
        <dbReference type="ARBA" id="ARBA00006382"/>
    </source>
</evidence>
<dbReference type="InterPro" id="IPR036291">
    <property type="entry name" value="NAD(P)-bd_dom_sf"/>
</dbReference>
<feature type="binding site" evidence="7">
    <location>
        <position position="218"/>
    </location>
    <ligand>
        <name>NAD(+)</name>
        <dbReference type="ChEBI" id="CHEBI:57540"/>
    </ligand>
</feature>
<dbReference type="STRING" id="641665.GCA_002104455_00034"/>
<keyword evidence="3 5" id="KW-0560">Oxidoreductase</keyword>
<evidence type="ECO:0000256" key="8">
    <source>
        <dbReference type="PIRSR" id="PIRSR000185-3"/>
    </source>
</evidence>
<dbReference type="SUPFAM" id="SSF51735">
    <property type="entry name" value="NAD(P)-binding Rossmann-fold domains"/>
    <property type="match status" value="1"/>
</dbReference>
<dbReference type="OrthoDB" id="9803297at2"/>
<dbReference type="InterPro" id="IPR033922">
    <property type="entry name" value="NAD_bind_Glu_DH"/>
</dbReference>
<feature type="binding site" evidence="7">
    <location>
        <position position="356"/>
    </location>
    <ligand>
        <name>substrate</name>
    </ligand>
</feature>
<feature type="site" description="Important for catalysis" evidence="8">
    <location>
        <position position="143"/>
    </location>
</feature>
<evidence type="ECO:0000256" key="4">
    <source>
        <dbReference type="ARBA" id="ARBA00048584"/>
    </source>
</evidence>
<dbReference type="EMBL" id="FOBI01000001">
    <property type="protein sequence ID" value="SEK56285.1"/>
    <property type="molecule type" value="Genomic_DNA"/>
</dbReference>
<evidence type="ECO:0000259" key="10">
    <source>
        <dbReference type="SMART" id="SM00839"/>
    </source>
</evidence>
<dbReference type="Proteomes" id="UP000199297">
    <property type="component" value="Unassembled WGS sequence"/>
</dbReference>
<evidence type="ECO:0000256" key="7">
    <source>
        <dbReference type="PIRSR" id="PIRSR000185-2"/>
    </source>
</evidence>
<gene>
    <name evidence="11" type="ORF">SAMN05216262_101672</name>
</gene>